<reference evidence="3" key="2">
    <citation type="submission" date="2020-09" db="EMBL/GenBank/DDBJ databases">
        <authorList>
            <person name="Sun Q."/>
            <person name="Ohkuma M."/>
        </authorList>
    </citation>
    <scope>NUCLEOTIDE SEQUENCE</scope>
    <source>
        <strain evidence="3">JCM 13919</strain>
    </source>
</reference>
<feature type="transmembrane region" description="Helical" evidence="2">
    <location>
        <begin position="22"/>
        <end position="43"/>
    </location>
</feature>
<feature type="region of interest" description="Disordered" evidence="1">
    <location>
        <begin position="196"/>
        <end position="218"/>
    </location>
</feature>
<proteinExistence type="predicted"/>
<accession>A0A917JTZ8</accession>
<organism evidence="3 4">
    <name type="scientific">Legionella impletisoli</name>
    <dbReference type="NCBI Taxonomy" id="343510"/>
    <lineage>
        <taxon>Bacteria</taxon>
        <taxon>Pseudomonadati</taxon>
        <taxon>Pseudomonadota</taxon>
        <taxon>Gammaproteobacteria</taxon>
        <taxon>Legionellales</taxon>
        <taxon>Legionellaceae</taxon>
        <taxon>Legionella</taxon>
    </lineage>
</organism>
<dbReference type="Proteomes" id="UP000630149">
    <property type="component" value="Unassembled WGS sequence"/>
</dbReference>
<evidence type="ECO:0000313" key="4">
    <source>
        <dbReference type="Proteomes" id="UP000630149"/>
    </source>
</evidence>
<feature type="compositionally biased region" description="Basic and acidic residues" evidence="1">
    <location>
        <begin position="199"/>
        <end position="218"/>
    </location>
</feature>
<dbReference type="Pfam" id="PF05137">
    <property type="entry name" value="PilN"/>
    <property type="match status" value="1"/>
</dbReference>
<evidence type="ECO:0000313" key="3">
    <source>
        <dbReference type="EMBL" id="GGI85129.1"/>
    </source>
</evidence>
<sequence>MNQQINFLKAIAKETNYLPAKWVSLTLALLILMLAVTGISRSITVYKQEQLLKTAQQEKASAQTSFQQIAQSYPLLAVDKPLVDQVTEYEGALKAKKEHFEKVTHATIRKPFSSYMEAFAKIVPQDLWLTSFYINQDTENISLRGYSLQPVAVSLLLQALQKSAVFQEVYFDLFYVKRVEEKNYIEFEVANNALLGPKKQPENKKTNPAAKKDEKPVN</sequence>
<dbReference type="EMBL" id="BMOB01000004">
    <property type="protein sequence ID" value="GGI85129.1"/>
    <property type="molecule type" value="Genomic_DNA"/>
</dbReference>
<keyword evidence="2" id="KW-0812">Transmembrane</keyword>
<comment type="caution">
    <text evidence="3">The sequence shown here is derived from an EMBL/GenBank/DDBJ whole genome shotgun (WGS) entry which is preliminary data.</text>
</comment>
<keyword evidence="2" id="KW-0472">Membrane</keyword>
<dbReference type="OrthoDB" id="5637109at2"/>
<protein>
    <recommendedName>
        <fullName evidence="5">Fimbrial assembly protein (PilN)</fullName>
    </recommendedName>
</protein>
<name>A0A917JTZ8_9GAMM</name>
<dbReference type="AlphaFoldDB" id="A0A917JTZ8"/>
<gene>
    <name evidence="3" type="ORF">GCM10007966_12150</name>
</gene>
<evidence type="ECO:0008006" key="5">
    <source>
        <dbReference type="Google" id="ProtNLM"/>
    </source>
</evidence>
<reference evidence="3" key="1">
    <citation type="journal article" date="2014" name="Int. J. Syst. Evol. Microbiol.">
        <title>Complete genome sequence of Corynebacterium casei LMG S-19264T (=DSM 44701T), isolated from a smear-ripened cheese.</title>
        <authorList>
            <consortium name="US DOE Joint Genome Institute (JGI-PGF)"/>
            <person name="Walter F."/>
            <person name="Albersmeier A."/>
            <person name="Kalinowski J."/>
            <person name="Ruckert C."/>
        </authorList>
    </citation>
    <scope>NUCLEOTIDE SEQUENCE</scope>
    <source>
        <strain evidence="3">JCM 13919</strain>
    </source>
</reference>
<keyword evidence="2" id="KW-1133">Transmembrane helix</keyword>
<evidence type="ECO:0000256" key="1">
    <source>
        <dbReference type="SAM" id="MobiDB-lite"/>
    </source>
</evidence>
<dbReference type="RefSeq" id="WP_131776626.1">
    <property type="nucleotide sequence ID" value="NZ_BMOB01000004.1"/>
</dbReference>
<dbReference type="InterPro" id="IPR007813">
    <property type="entry name" value="PilN"/>
</dbReference>
<evidence type="ECO:0000256" key="2">
    <source>
        <dbReference type="SAM" id="Phobius"/>
    </source>
</evidence>
<keyword evidence="4" id="KW-1185">Reference proteome</keyword>